<accession>A0A1W2GN49</accession>
<dbReference type="EMBL" id="FWYF01000004">
    <property type="protein sequence ID" value="SMD38077.1"/>
    <property type="molecule type" value="Genomic_DNA"/>
</dbReference>
<gene>
    <name evidence="2" type="ORF">SAMN04488029_3620</name>
</gene>
<dbReference type="Pfam" id="PF19573">
    <property type="entry name" value="DUF6089"/>
    <property type="match status" value="1"/>
</dbReference>
<feature type="domain" description="DUF6089" evidence="1">
    <location>
        <begin position="39"/>
        <end position="216"/>
    </location>
</feature>
<dbReference type="Proteomes" id="UP000192472">
    <property type="component" value="Unassembled WGS sequence"/>
</dbReference>
<organism evidence="2 3">
    <name type="scientific">Reichenbachiella faecimaris</name>
    <dbReference type="NCBI Taxonomy" id="692418"/>
    <lineage>
        <taxon>Bacteria</taxon>
        <taxon>Pseudomonadati</taxon>
        <taxon>Bacteroidota</taxon>
        <taxon>Cytophagia</taxon>
        <taxon>Cytophagales</taxon>
        <taxon>Reichenbachiellaceae</taxon>
        <taxon>Reichenbachiella</taxon>
    </lineage>
</organism>
<sequence length="302" mass="34595">MQVFMLKKIILFSFFVLTSLVSQSQSFLGWQLHDRYFSIYAGTGWTGYVGDLTNGSPFSKGLSHLNFGIEARLLTRIGARVQFSRYKLEGTDKNASDSSFNRQRNLSFHSTNYEWQVEGVYYFLKYRGKYHKRRTYEPYLAAGFGKTYYNPKADYTDVNDVTTTYDLRDIGTETESYGKSAWIIPVNLGVKAALNEFLNLSLDLGYRFTFTGYLDDVYGNFAGPFDDGSIEATLSNRKNEVPEINEEAYDTLVPGAQRGNSKYDGYFLVNINIELYLPQDLFRAKNGRQRKEKILGKPSAYD</sequence>
<dbReference type="STRING" id="692418.SAMN04488029_3620"/>
<dbReference type="InterPro" id="IPR045743">
    <property type="entry name" value="DUF6089"/>
</dbReference>
<evidence type="ECO:0000259" key="1">
    <source>
        <dbReference type="Pfam" id="PF19573"/>
    </source>
</evidence>
<name>A0A1W2GN49_REIFA</name>
<dbReference type="AlphaFoldDB" id="A0A1W2GN49"/>
<protein>
    <recommendedName>
        <fullName evidence="1">DUF6089 domain-containing protein</fullName>
    </recommendedName>
</protein>
<evidence type="ECO:0000313" key="3">
    <source>
        <dbReference type="Proteomes" id="UP000192472"/>
    </source>
</evidence>
<keyword evidence="3" id="KW-1185">Reference proteome</keyword>
<evidence type="ECO:0000313" key="2">
    <source>
        <dbReference type="EMBL" id="SMD38077.1"/>
    </source>
</evidence>
<proteinExistence type="predicted"/>
<reference evidence="2 3" key="1">
    <citation type="submission" date="2017-04" db="EMBL/GenBank/DDBJ databases">
        <authorList>
            <person name="Afonso C.L."/>
            <person name="Miller P.J."/>
            <person name="Scott M.A."/>
            <person name="Spackman E."/>
            <person name="Goraichik I."/>
            <person name="Dimitrov K.M."/>
            <person name="Suarez D.L."/>
            <person name="Swayne D.E."/>
        </authorList>
    </citation>
    <scope>NUCLEOTIDE SEQUENCE [LARGE SCALE GENOMIC DNA]</scope>
    <source>
        <strain evidence="2 3">DSM 26133</strain>
    </source>
</reference>